<proteinExistence type="inferred from homology"/>
<dbReference type="Proteomes" id="UP000239322">
    <property type="component" value="Unassembled WGS sequence"/>
</dbReference>
<evidence type="ECO:0000259" key="2">
    <source>
        <dbReference type="Pfam" id="PF12697"/>
    </source>
</evidence>
<dbReference type="OrthoDB" id="9765647at2"/>
<keyword evidence="3" id="KW-0378">Hydrolase</keyword>
<dbReference type="SUPFAM" id="SSF53474">
    <property type="entry name" value="alpha/beta-Hydrolases"/>
    <property type="match status" value="1"/>
</dbReference>
<dbReference type="PANTHER" id="PTHR22946">
    <property type="entry name" value="DIENELACTONE HYDROLASE DOMAIN-CONTAINING PROTEIN-RELATED"/>
    <property type="match status" value="1"/>
</dbReference>
<dbReference type="InterPro" id="IPR050261">
    <property type="entry name" value="FrsA_esterase"/>
</dbReference>
<gene>
    <name evidence="3" type="ORF">C6N75_12955</name>
</gene>
<dbReference type="AlphaFoldDB" id="A0A2S9PWM1"/>
<organism evidence="3 4">
    <name type="scientific">Streptomyces solincola</name>
    <dbReference type="NCBI Taxonomy" id="2100817"/>
    <lineage>
        <taxon>Bacteria</taxon>
        <taxon>Bacillati</taxon>
        <taxon>Actinomycetota</taxon>
        <taxon>Actinomycetes</taxon>
        <taxon>Kitasatosporales</taxon>
        <taxon>Streptomycetaceae</taxon>
        <taxon>Streptomyces</taxon>
    </lineage>
</organism>
<comment type="similarity">
    <text evidence="1">Belongs to the AB hydrolase superfamily. FUS2 hydrolase family.</text>
</comment>
<evidence type="ECO:0000313" key="4">
    <source>
        <dbReference type="Proteomes" id="UP000239322"/>
    </source>
</evidence>
<comment type="caution">
    <text evidence="3">The sequence shown here is derived from an EMBL/GenBank/DDBJ whole genome shotgun (WGS) entry which is preliminary data.</text>
</comment>
<protein>
    <submittedName>
        <fullName evidence="3">Alpha/beta hydrolase</fullName>
    </submittedName>
</protein>
<dbReference type="Pfam" id="PF12697">
    <property type="entry name" value="Abhydrolase_6"/>
    <property type="match status" value="1"/>
</dbReference>
<name>A0A2S9PWM1_9ACTN</name>
<evidence type="ECO:0000313" key="3">
    <source>
        <dbReference type="EMBL" id="PRH78808.1"/>
    </source>
</evidence>
<sequence>MQLFDDPDFNFQALFALGAAGEGATEVGETLTAVNAINQAGVNNQSYTETFRSWGDRLAKQAQGAGEDDEPQTQGFRALRSSAYYEQALYFVLGSAEPDREQRLYQAGRDSFDTFTRTLTPPAVTATLPYGDARMPLWFFRPEGATGRRPTVILTNGSDGQNVDMWTYGVAEALRRDWNALVYDGPGQGQLLFVDGVPFTPRWERVVTPIVDWLTARDDVNPDRIALTGLSLGGVLAPRAAAFERRLAAVVAGPGVVAPWNAFPPEIREVLAPTKEETNRIWNEEAAPDIPKSDYFTLNKRFEPYDAAVMRQARQGELFTDFWTPARVLVDMDISKVAGRIRCPALVVDFEDDQFFPGQARTLYDLIRSDKDYVEMTRAQGAQLHCSPMAPQHYCETVFDWLQQKVRG</sequence>
<dbReference type="GO" id="GO:0016787">
    <property type="term" value="F:hydrolase activity"/>
    <property type="evidence" value="ECO:0007669"/>
    <property type="project" value="UniProtKB-KW"/>
</dbReference>
<keyword evidence="4" id="KW-1185">Reference proteome</keyword>
<dbReference type="Gene3D" id="1.20.1440.110">
    <property type="entry name" value="acylaminoacyl peptidase"/>
    <property type="match status" value="1"/>
</dbReference>
<reference evidence="3 4" key="1">
    <citation type="submission" date="2018-03" db="EMBL/GenBank/DDBJ databases">
        <title>Novel Streptomyces sp. from soil.</title>
        <authorList>
            <person name="Tan G.Y.A."/>
            <person name="Lee Z.Y."/>
        </authorList>
    </citation>
    <scope>NUCLEOTIDE SEQUENCE [LARGE SCALE GENOMIC DNA]</scope>
    <source>
        <strain evidence="3 4">ST5x</strain>
    </source>
</reference>
<dbReference type="InterPro" id="IPR000073">
    <property type="entry name" value="AB_hydrolase_1"/>
</dbReference>
<dbReference type="PANTHER" id="PTHR22946:SF12">
    <property type="entry name" value="CONIDIAL PIGMENT BIOSYNTHESIS PROTEIN AYG1 (AFU_ORTHOLOGUE AFUA_2G17550)"/>
    <property type="match status" value="1"/>
</dbReference>
<evidence type="ECO:0000256" key="1">
    <source>
        <dbReference type="ARBA" id="ARBA00038115"/>
    </source>
</evidence>
<dbReference type="Gene3D" id="3.40.50.1820">
    <property type="entry name" value="alpha/beta hydrolase"/>
    <property type="match status" value="1"/>
</dbReference>
<dbReference type="EMBL" id="PVLV01000169">
    <property type="protein sequence ID" value="PRH78808.1"/>
    <property type="molecule type" value="Genomic_DNA"/>
</dbReference>
<dbReference type="InterPro" id="IPR029058">
    <property type="entry name" value="AB_hydrolase_fold"/>
</dbReference>
<feature type="domain" description="AB hydrolase-1" evidence="2">
    <location>
        <begin position="162"/>
        <end position="364"/>
    </location>
</feature>
<accession>A0A2S9PWM1</accession>